<feature type="domain" description="PEGA" evidence="3">
    <location>
        <begin position="192"/>
        <end position="246"/>
    </location>
</feature>
<sequence>MLRRFNVAHLSVVFAVSLASLAVSSEAHAEQMAGLKFETGQIEDDLAKGLRTQVTKAFGEVDRWSFIGFDAARGKMAPITRDCFTKDCLTKAGNATGAPAGVSVEISGEAEIYDWTIETWDLRNGAKLKTEKGACELCGHTEVKRNFLASMKAALIGTGLPEGARAEAETEPPQPTEPEADRALPSPGDVPLQISAVPADTKIYVNDQMAGEGQVTRAVGPGTHKVRFQREGYGGLIETIVVNEQTEGPVIVRVHLSRTDPEAVEVPTGVGAIDRLGTQRTTYGLLAAGTGAALLGTGIYLVAIDGDTACDDGVPDAECPEVYATGGAGMTMGVLGTALLTGGATLLAWETLAGGSEEPQDEETVPAGDEEPARTMSLSPSVGADGAGLLLRGTF</sequence>
<dbReference type="OrthoDB" id="5490308at2"/>
<organism evidence="4 5">
    <name type="scientific">Persicimonas caeni</name>
    <dbReference type="NCBI Taxonomy" id="2292766"/>
    <lineage>
        <taxon>Bacteria</taxon>
        <taxon>Deltaproteobacteria</taxon>
        <taxon>Bradymonadales</taxon>
        <taxon>Bradymonadaceae</taxon>
        <taxon>Persicimonas</taxon>
    </lineage>
</organism>
<dbReference type="AlphaFoldDB" id="A0A4Y6PXU1"/>
<evidence type="ECO:0000256" key="2">
    <source>
        <dbReference type="SAM" id="SignalP"/>
    </source>
</evidence>
<keyword evidence="5" id="KW-1185">Reference proteome</keyword>
<name>A0A4Y6PXU1_PERCE</name>
<dbReference type="InterPro" id="IPR013229">
    <property type="entry name" value="PEGA"/>
</dbReference>
<dbReference type="Pfam" id="PF08308">
    <property type="entry name" value="PEGA"/>
    <property type="match status" value="1"/>
</dbReference>
<dbReference type="Proteomes" id="UP000315995">
    <property type="component" value="Chromosome"/>
</dbReference>
<evidence type="ECO:0000259" key="3">
    <source>
        <dbReference type="Pfam" id="PF08308"/>
    </source>
</evidence>
<feature type="chain" id="PRO_5030106652" evidence="2">
    <location>
        <begin position="30"/>
        <end position="395"/>
    </location>
</feature>
<feature type="region of interest" description="Disordered" evidence="1">
    <location>
        <begin position="355"/>
        <end position="379"/>
    </location>
</feature>
<gene>
    <name evidence="4" type="ORF">FIV42_21095</name>
</gene>
<evidence type="ECO:0000313" key="4">
    <source>
        <dbReference type="EMBL" id="QDG53148.1"/>
    </source>
</evidence>
<proteinExistence type="predicted"/>
<accession>A0A5B8Y9A4</accession>
<dbReference type="EMBL" id="CP041186">
    <property type="protein sequence ID" value="QDG53148.1"/>
    <property type="molecule type" value="Genomic_DNA"/>
</dbReference>
<feature type="region of interest" description="Disordered" evidence="1">
    <location>
        <begin position="163"/>
        <end position="187"/>
    </location>
</feature>
<protein>
    <submittedName>
        <fullName evidence="4">PEGA domain-containing protein</fullName>
    </submittedName>
</protein>
<feature type="signal peptide" evidence="2">
    <location>
        <begin position="1"/>
        <end position="29"/>
    </location>
</feature>
<reference evidence="4 5" key="1">
    <citation type="submission" date="2019-06" db="EMBL/GenBank/DDBJ databases">
        <title>Persicimonas caeni gen. nov., sp. nov., a predatory bacterium isolated from solar saltern.</title>
        <authorList>
            <person name="Wang S."/>
        </authorList>
    </citation>
    <scope>NUCLEOTIDE SEQUENCE [LARGE SCALE GENOMIC DNA]</scope>
    <source>
        <strain evidence="4 5">YN101</strain>
    </source>
</reference>
<accession>A0A4Y6PXU1</accession>
<keyword evidence="2" id="KW-0732">Signal</keyword>
<evidence type="ECO:0000313" key="5">
    <source>
        <dbReference type="Proteomes" id="UP000315995"/>
    </source>
</evidence>
<feature type="compositionally biased region" description="Acidic residues" evidence="1">
    <location>
        <begin position="358"/>
        <end position="370"/>
    </location>
</feature>
<dbReference type="RefSeq" id="WP_141199609.1">
    <property type="nucleotide sequence ID" value="NZ_CP041186.1"/>
</dbReference>
<evidence type="ECO:0000256" key="1">
    <source>
        <dbReference type="SAM" id="MobiDB-lite"/>
    </source>
</evidence>